<dbReference type="GO" id="GO:0004867">
    <property type="term" value="F:serine-type endopeptidase inhibitor activity"/>
    <property type="evidence" value="ECO:0007669"/>
    <property type="project" value="UniProtKB-KW"/>
</dbReference>
<dbReference type="SUPFAM" id="SSF50386">
    <property type="entry name" value="STI-like"/>
    <property type="match status" value="1"/>
</dbReference>
<reference evidence="6" key="2">
    <citation type="submission" date="2025-08" db="UniProtKB">
        <authorList>
            <consortium name="RefSeq"/>
        </authorList>
    </citation>
    <scope>IDENTIFICATION</scope>
    <source>
        <tissue evidence="6">Leaf</tissue>
    </source>
</reference>
<feature type="chain" id="PRO_5010200967" evidence="4">
    <location>
        <begin position="28"/>
        <end position="205"/>
    </location>
</feature>
<dbReference type="AlphaFoldDB" id="A0A1S3TNK3"/>
<proteinExistence type="predicted"/>
<dbReference type="RefSeq" id="XP_014495375.1">
    <property type="nucleotide sequence ID" value="XM_014639889.2"/>
</dbReference>
<reference evidence="5" key="1">
    <citation type="journal article" date="2014" name="Nat. Commun.">
        <title>Genome sequence of mungbean and insights into evolution within Vigna species.</title>
        <authorList>
            <person name="Kang Y.J."/>
            <person name="Kim S.K."/>
            <person name="Kim M.Y."/>
            <person name="Lestari P."/>
            <person name="Kim K.H."/>
            <person name="Ha B.K."/>
            <person name="Jun T.H."/>
            <person name="Hwang W.J."/>
            <person name="Lee T."/>
            <person name="Lee J."/>
            <person name="Shim S."/>
            <person name="Yoon M.Y."/>
            <person name="Jang Y.E."/>
            <person name="Han K.S."/>
            <person name="Taeprayoon P."/>
            <person name="Yoon N."/>
            <person name="Somta P."/>
            <person name="Tanya P."/>
            <person name="Kim K.S."/>
            <person name="Gwag J.G."/>
            <person name="Moon J.K."/>
            <person name="Lee Y.H."/>
            <person name="Park B.S."/>
            <person name="Bombarely A."/>
            <person name="Doyle J.J."/>
            <person name="Jackson S.A."/>
            <person name="Schafleitner R."/>
            <person name="Srinives P."/>
            <person name="Varshney R.K."/>
            <person name="Lee S.H."/>
        </authorList>
    </citation>
    <scope>NUCLEOTIDE SEQUENCE [LARGE SCALE GENOMIC DNA]</scope>
    <source>
        <strain evidence="5">cv. VC1973A</strain>
    </source>
</reference>
<dbReference type="OrthoDB" id="1751999at2759"/>
<feature type="signal peptide" evidence="4">
    <location>
        <begin position="1"/>
        <end position="27"/>
    </location>
</feature>
<dbReference type="Pfam" id="PF00197">
    <property type="entry name" value="Kunitz_legume"/>
    <property type="match status" value="1"/>
</dbReference>
<dbReference type="GeneID" id="106757254"/>
<dbReference type="Gene3D" id="2.80.10.50">
    <property type="match status" value="1"/>
</dbReference>
<dbReference type="PANTHER" id="PTHR33107">
    <property type="entry name" value="KUNITZ TRYPSIN INHIBITOR 2"/>
    <property type="match status" value="1"/>
</dbReference>
<keyword evidence="1" id="KW-0646">Protease inhibitor</keyword>
<dbReference type="PRINTS" id="PR00291">
    <property type="entry name" value="KUNITZINHBTR"/>
</dbReference>
<evidence type="ECO:0000256" key="2">
    <source>
        <dbReference type="ARBA" id="ARBA00022900"/>
    </source>
</evidence>
<evidence type="ECO:0000256" key="3">
    <source>
        <dbReference type="ARBA" id="ARBA00023157"/>
    </source>
</evidence>
<evidence type="ECO:0000256" key="4">
    <source>
        <dbReference type="SAM" id="SignalP"/>
    </source>
</evidence>
<keyword evidence="5" id="KW-1185">Reference proteome</keyword>
<gene>
    <name evidence="6" type="primary">LOC106757254</name>
</gene>
<evidence type="ECO:0000256" key="1">
    <source>
        <dbReference type="ARBA" id="ARBA00022690"/>
    </source>
</evidence>
<evidence type="ECO:0000313" key="6">
    <source>
        <dbReference type="RefSeq" id="XP_014495375.1"/>
    </source>
</evidence>
<name>A0A1S3TNK3_VIGRR</name>
<dbReference type="InterPro" id="IPR011065">
    <property type="entry name" value="Kunitz_inhibitor_STI-like_sf"/>
</dbReference>
<evidence type="ECO:0000313" key="5">
    <source>
        <dbReference type="Proteomes" id="UP000087766"/>
    </source>
</evidence>
<keyword evidence="2" id="KW-0722">Serine protease inhibitor</keyword>
<dbReference type="CDD" id="cd23376">
    <property type="entry name" value="beta-trefoil_STI_DrTI"/>
    <property type="match status" value="1"/>
</dbReference>
<dbReference type="KEGG" id="vra:106757254"/>
<keyword evidence="3" id="KW-1015">Disulfide bond</keyword>
<protein>
    <submittedName>
        <fullName evidence="6">Kunitz-type trypsin inhibitor-like 2 protein</fullName>
    </submittedName>
</protein>
<dbReference type="SMART" id="SM00452">
    <property type="entry name" value="STI"/>
    <property type="match status" value="1"/>
</dbReference>
<dbReference type="InterPro" id="IPR002160">
    <property type="entry name" value="Prot_inh_Kunz-lg"/>
</dbReference>
<dbReference type="Proteomes" id="UP000087766">
    <property type="component" value="Chromosome 1"/>
</dbReference>
<accession>A0A1S3TNK3</accession>
<keyword evidence="4" id="KW-0732">Signal</keyword>
<sequence>MKSAPSLTLSFFFLFAITAINFALSFADPSEKVLDSQEIPVSSNAKYYILPFFSGPEGGGIAVGLAGNSTCPVTVLQTTDESDRGQAVTFAQGSSSGAIFTQKALDIAFVDKPLCASSSKWVVVSDDFPEKWVGIGNARDHPGKKILTGSFNIQRFDTGYKLVFCDSSTTCFSIGRHDDVKGRRLVLTNKPFQVSFNKERTHPSL</sequence>
<organism evidence="5 6">
    <name type="scientific">Vigna radiata var. radiata</name>
    <name type="common">Mung bean</name>
    <name type="synonym">Phaseolus aureus</name>
    <dbReference type="NCBI Taxonomy" id="3916"/>
    <lineage>
        <taxon>Eukaryota</taxon>
        <taxon>Viridiplantae</taxon>
        <taxon>Streptophyta</taxon>
        <taxon>Embryophyta</taxon>
        <taxon>Tracheophyta</taxon>
        <taxon>Spermatophyta</taxon>
        <taxon>Magnoliopsida</taxon>
        <taxon>eudicotyledons</taxon>
        <taxon>Gunneridae</taxon>
        <taxon>Pentapetalae</taxon>
        <taxon>rosids</taxon>
        <taxon>fabids</taxon>
        <taxon>Fabales</taxon>
        <taxon>Fabaceae</taxon>
        <taxon>Papilionoideae</taxon>
        <taxon>50 kb inversion clade</taxon>
        <taxon>NPAAA clade</taxon>
        <taxon>indigoferoid/millettioid clade</taxon>
        <taxon>Phaseoleae</taxon>
        <taxon>Vigna</taxon>
    </lineage>
</organism>
<dbReference type="PANTHER" id="PTHR33107:SF21">
    <property type="entry name" value="KUNITZ FAMILY TRYPSIN AND PROTEASE INHIBITOR PROTEIN"/>
    <property type="match status" value="1"/>
</dbReference>